<dbReference type="Pfam" id="PF00485">
    <property type="entry name" value="PRK"/>
    <property type="match status" value="1"/>
</dbReference>
<feature type="domain" description="AAA+ ATPase" evidence="1">
    <location>
        <begin position="289"/>
        <end position="460"/>
    </location>
</feature>
<dbReference type="InterPro" id="IPR027417">
    <property type="entry name" value="P-loop_NTPase"/>
</dbReference>
<dbReference type="Gene3D" id="3.40.50.300">
    <property type="entry name" value="P-loop containing nucleotide triphosphate hydrolases"/>
    <property type="match status" value="1"/>
</dbReference>
<reference evidence="2 3" key="1">
    <citation type="journal article" date="2021" name="ISME Commun">
        <title>Automated analysis of genomic sequences facilitates high-throughput and comprehensive description of bacteria.</title>
        <authorList>
            <person name="Hitch T.C.A."/>
        </authorList>
    </citation>
    <scope>NUCLEOTIDE SEQUENCE [LARGE SCALE GENOMIC DNA]</scope>
    <source>
        <strain evidence="2 3">Sanger_109</strain>
    </source>
</reference>
<dbReference type="EMBL" id="JAOQJQ010000005">
    <property type="protein sequence ID" value="MCU6763025.1"/>
    <property type="molecule type" value="Genomic_DNA"/>
</dbReference>
<accession>A0ABT2TLD5</accession>
<dbReference type="Proteomes" id="UP001652442">
    <property type="component" value="Unassembled WGS sequence"/>
</dbReference>
<evidence type="ECO:0000313" key="2">
    <source>
        <dbReference type="EMBL" id="MCU6763025.1"/>
    </source>
</evidence>
<keyword evidence="2" id="KW-0808">Transferase</keyword>
<proteinExistence type="predicted"/>
<evidence type="ECO:0000313" key="3">
    <source>
        <dbReference type="Proteomes" id="UP001652442"/>
    </source>
</evidence>
<dbReference type="SMART" id="SM00382">
    <property type="entry name" value="AAA"/>
    <property type="match status" value="1"/>
</dbReference>
<sequence length="555" mass="63492">MSEQTFKITVLGESRDYPAGTTYEIIAGKVQHLYQGDILLAVFENTIRELNKTIEGDGVVSFLTAADKAGRKTYRRSMTFLMEAAMASVFPKLSVIVQHSISQGYYCELHTKDGREYIPDQAFIEKLEAKMRSMQEMKLPINKRSIHTRDAVKLFGDLGMHDKERLLRYRRSSWINIYELNGYKDYFYGAMVHSTEYLKYFSLECYQDGFMLMFPNMDIKRVAEFKKSDKLFAALKSSSDWGSTMGVDTVGALNDTIAEGKVQELILIQEAAMEQNIGKIAEQIVSARDRKFVMIAGPSSSGKTTFSHRLAIQLTAHGMRPHTISLDDFYINREDTPKDENGEYDFECLEAIDVELFNDVMNGLLKGEVRDMPVFNFKSGHREYRGRQLKLGPEDILVIEGIHGLNEKLSYLLPDSSKYKIYISALTQLNIDEHNNLPTTDGRLLRRMVRDARTRNTTARETLARWDSVRRGEEKNIFPFQEEADVMFNSALIYELSVLKLYAEPLLFNISSDCPEYLEAKRLLKLLDYVLPVPGEAVHHNSILREFIGGSCFNV</sequence>
<gene>
    <name evidence="2" type="ORF">OCV88_11920</name>
</gene>
<keyword evidence="2" id="KW-0418">Kinase</keyword>
<dbReference type="GO" id="GO:0016301">
    <property type="term" value="F:kinase activity"/>
    <property type="evidence" value="ECO:0007669"/>
    <property type="project" value="UniProtKB-KW"/>
</dbReference>
<dbReference type="InterPro" id="IPR018163">
    <property type="entry name" value="Thr/Ala-tRNA-synth_IIc_edit"/>
</dbReference>
<dbReference type="RefSeq" id="WP_158425682.1">
    <property type="nucleotide sequence ID" value="NZ_JAOQJQ010000005.1"/>
</dbReference>
<evidence type="ECO:0000259" key="1">
    <source>
        <dbReference type="SMART" id="SM00382"/>
    </source>
</evidence>
<dbReference type="SUPFAM" id="SSF52540">
    <property type="entry name" value="P-loop containing nucleoside triphosphate hydrolases"/>
    <property type="match status" value="1"/>
</dbReference>
<dbReference type="InterPro" id="IPR003593">
    <property type="entry name" value="AAA+_ATPase"/>
</dbReference>
<dbReference type="PANTHER" id="PTHR10285">
    <property type="entry name" value="URIDINE KINASE"/>
    <property type="match status" value="1"/>
</dbReference>
<name>A0ABT2TLD5_9FIRM</name>
<organism evidence="2 3">
    <name type="scientific">Brotonthovivens ammoniilytica</name>
    <dbReference type="NCBI Taxonomy" id="2981725"/>
    <lineage>
        <taxon>Bacteria</taxon>
        <taxon>Bacillati</taxon>
        <taxon>Bacillota</taxon>
        <taxon>Clostridia</taxon>
        <taxon>Lachnospirales</taxon>
        <taxon>Lachnospiraceae</taxon>
        <taxon>Brotonthovivens</taxon>
    </lineage>
</organism>
<dbReference type="SUPFAM" id="SSF55186">
    <property type="entry name" value="ThrRS/AlaRS common domain"/>
    <property type="match status" value="1"/>
</dbReference>
<keyword evidence="3" id="KW-1185">Reference proteome</keyword>
<dbReference type="Gene3D" id="3.30.980.10">
    <property type="entry name" value="Threonyl-trna Synthetase, Chain A, domain 2"/>
    <property type="match status" value="1"/>
</dbReference>
<dbReference type="CDD" id="cd02028">
    <property type="entry name" value="UMPK_like"/>
    <property type="match status" value="1"/>
</dbReference>
<dbReference type="InterPro" id="IPR006083">
    <property type="entry name" value="PRK/URK"/>
</dbReference>
<comment type="caution">
    <text evidence="2">The sequence shown here is derived from an EMBL/GenBank/DDBJ whole genome shotgun (WGS) entry which is preliminary data.</text>
</comment>
<protein>
    <submittedName>
        <fullName evidence="2">Nucleoside kinase</fullName>
    </submittedName>
</protein>